<gene>
    <name evidence="1" type="ORF">SAMN04488056_10563</name>
</gene>
<accession>A0A1I5GMD0</accession>
<evidence type="ECO:0000313" key="1">
    <source>
        <dbReference type="EMBL" id="SFO37224.1"/>
    </source>
</evidence>
<dbReference type="EMBL" id="FOVR01000005">
    <property type="protein sequence ID" value="SFO37224.1"/>
    <property type="molecule type" value="Genomic_DNA"/>
</dbReference>
<dbReference type="Proteomes" id="UP000199236">
    <property type="component" value="Unassembled WGS sequence"/>
</dbReference>
<keyword evidence="2" id="KW-1185">Reference proteome</keyword>
<evidence type="ECO:0000313" key="2">
    <source>
        <dbReference type="Proteomes" id="UP000199236"/>
    </source>
</evidence>
<organism evidence="1 2">
    <name type="scientific">Cohaesibacter marisflavi</name>
    <dbReference type="NCBI Taxonomy" id="655353"/>
    <lineage>
        <taxon>Bacteria</taxon>
        <taxon>Pseudomonadati</taxon>
        <taxon>Pseudomonadota</taxon>
        <taxon>Alphaproteobacteria</taxon>
        <taxon>Hyphomicrobiales</taxon>
        <taxon>Cohaesibacteraceae</taxon>
    </lineage>
</organism>
<sequence length="58" mass="6736">MIILLSKNRCSMMIRLKQGKGQISQSICQLCPEYVKQFHQIVIYSGVQQPEILVFIPR</sequence>
<reference evidence="1 2" key="1">
    <citation type="submission" date="2016-10" db="EMBL/GenBank/DDBJ databases">
        <authorList>
            <person name="de Groot N.N."/>
        </authorList>
    </citation>
    <scope>NUCLEOTIDE SEQUENCE [LARGE SCALE GENOMIC DNA]</scope>
    <source>
        <strain evidence="1 2">CGMCC 1.9157</strain>
    </source>
</reference>
<dbReference type="AlphaFoldDB" id="A0A1I5GMD0"/>
<name>A0A1I5GMD0_9HYPH</name>
<proteinExistence type="predicted"/>
<protein>
    <submittedName>
        <fullName evidence="1">Uncharacterized protein</fullName>
    </submittedName>
</protein>